<dbReference type="InterPro" id="IPR008242">
    <property type="entry name" value="Chor_mutase/pphenate_deHydtase"/>
</dbReference>
<dbReference type="PIRSF" id="PIRSF001500">
    <property type="entry name" value="Chor_mut_pdt_Ppr"/>
    <property type="match status" value="1"/>
</dbReference>
<keyword evidence="6" id="KW-0584">Phenylalanine biosynthesis</keyword>
<evidence type="ECO:0000256" key="3">
    <source>
        <dbReference type="ARBA" id="ARBA00021872"/>
    </source>
</evidence>
<keyword evidence="5" id="KW-0057">Aromatic amino acid biosynthesis</keyword>
<dbReference type="InterPro" id="IPR045865">
    <property type="entry name" value="ACT-like_dom_sf"/>
</dbReference>
<keyword evidence="4" id="KW-0028">Amino-acid biosynthesis</keyword>
<name>A0AAU4JXA7_9NOCA</name>
<dbReference type="Pfam" id="PF00800">
    <property type="entry name" value="PDT"/>
    <property type="match status" value="1"/>
</dbReference>
<proteinExistence type="predicted"/>
<evidence type="ECO:0000259" key="10">
    <source>
        <dbReference type="PROSITE" id="PS51171"/>
    </source>
</evidence>
<dbReference type="SUPFAM" id="SSF53850">
    <property type="entry name" value="Periplasmic binding protein-like II"/>
    <property type="match status" value="1"/>
</dbReference>
<evidence type="ECO:0000256" key="9">
    <source>
        <dbReference type="PIRSR" id="PIRSR001500-2"/>
    </source>
</evidence>
<keyword evidence="7 12" id="KW-0456">Lyase</keyword>
<dbReference type="SUPFAM" id="SSF55021">
    <property type="entry name" value="ACT-like"/>
    <property type="match status" value="1"/>
</dbReference>
<dbReference type="InterPro" id="IPR001086">
    <property type="entry name" value="Preph_deHydtase"/>
</dbReference>
<evidence type="ECO:0000256" key="8">
    <source>
        <dbReference type="ARBA" id="ARBA00047848"/>
    </source>
</evidence>
<feature type="domain" description="Prephenate dehydratase" evidence="10">
    <location>
        <begin position="14"/>
        <end position="195"/>
    </location>
</feature>
<organism evidence="12 13">
    <name type="scientific">Williamsia herbipolensis</name>
    <dbReference type="NCBI Taxonomy" id="1603258"/>
    <lineage>
        <taxon>Bacteria</taxon>
        <taxon>Bacillati</taxon>
        <taxon>Actinomycetota</taxon>
        <taxon>Actinomycetes</taxon>
        <taxon>Mycobacteriales</taxon>
        <taxon>Nocardiaceae</taxon>
        <taxon>Williamsia</taxon>
    </lineage>
</organism>
<comment type="pathway">
    <text evidence="1">Amino-acid biosynthesis; L-phenylalanine biosynthesis; phenylpyruvate from prephenate: step 1/1.</text>
</comment>
<dbReference type="GO" id="GO:0005737">
    <property type="term" value="C:cytoplasm"/>
    <property type="evidence" value="ECO:0007669"/>
    <property type="project" value="TreeGrafter"/>
</dbReference>
<evidence type="ECO:0000256" key="6">
    <source>
        <dbReference type="ARBA" id="ARBA00023222"/>
    </source>
</evidence>
<dbReference type="NCBIfam" id="NF008865">
    <property type="entry name" value="PRK11898.1"/>
    <property type="match status" value="1"/>
</dbReference>
<gene>
    <name evidence="12" type="primary">pheA</name>
    <name evidence="12" type="ORF">OG579_11565</name>
</gene>
<reference evidence="12 13" key="1">
    <citation type="submission" date="2022-10" db="EMBL/GenBank/DDBJ databases">
        <title>The complete genomes of actinobacterial strains from the NBC collection.</title>
        <authorList>
            <person name="Joergensen T.S."/>
            <person name="Alvarez Arevalo M."/>
            <person name="Sterndorff E.B."/>
            <person name="Faurdal D."/>
            <person name="Vuksanovic O."/>
            <person name="Mourched A.-S."/>
            <person name="Charusanti P."/>
            <person name="Shaw S."/>
            <person name="Blin K."/>
            <person name="Weber T."/>
        </authorList>
    </citation>
    <scope>NUCLEOTIDE SEQUENCE [LARGE SCALE GENOMIC DNA]</scope>
    <source>
        <strain evidence="12 13">NBC_00319</strain>
    </source>
</reference>
<evidence type="ECO:0000313" key="12">
    <source>
        <dbReference type="EMBL" id="WUM18393.1"/>
    </source>
</evidence>
<feature type="site" description="Essential for prephenate dehydratase activity" evidence="9">
    <location>
        <position position="188"/>
    </location>
</feature>
<dbReference type="GO" id="GO:0004664">
    <property type="term" value="F:prephenate dehydratase activity"/>
    <property type="evidence" value="ECO:0007669"/>
    <property type="project" value="UniProtKB-EC"/>
</dbReference>
<dbReference type="Proteomes" id="UP001432128">
    <property type="component" value="Chromosome"/>
</dbReference>
<dbReference type="InterPro" id="IPR002912">
    <property type="entry name" value="ACT_dom"/>
</dbReference>
<evidence type="ECO:0000256" key="7">
    <source>
        <dbReference type="ARBA" id="ARBA00023239"/>
    </source>
</evidence>
<dbReference type="Gene3D" id="3.30.70.260">
    <property type="match status" value="1"/>
</dbReference>
<evidence type="ECO:0000256" key="1">
    <source>
        <dbReference type="ARBA" id="ARBA00004741"/>
    </source>
</evidence>
<evidence type="ECO:0000256" key="2">
    <source>
        <dbReference type="ARBA" id="ARBA00013147"/>
    </source>
</evidence>
<dbReference type="AlphaFoldDB" id="A0AAU4JXA7"/>
<dbReference type="PROSITE" id="PS51171">
    <property type="entry name" value="PREPHENATE_DEHYDR_3"/>
    <property type="match status" value="1"/>
</dbReference>
<evidence type="ECO:0000259" key="11">
    <source>
        <dbReference type="PROSITE" id="PS51671"/>
    </source>
</evidence>
<dbReference type="EMBL" id="CP108021">
    <property type="protein sequence ID" value="WUM18393.1"/>
    <property type="molecule type" value="Genomic_DNA"/>
</dbReference>
<dbReference type="Gene3D" id="3.40.190.10">
    <property type="entry name" value="Periplasmic binding protein-like II"/>
    <property type="match status" value="2"/>
</dbReference>
<evidence type="ECO:0000313" key="13">
    <source>
        <dbReference type="Proteomes" id="UP001432128"/>
    </source>
</evidence>
<feature type="domain" description="ACT" evidence="11">
    <location>
        <begin position="209"/>
        <end position="283"/>
    </location>
</feature>
<dbReference type="PANTHER" id="PTHR21022:SF19">
    <property type="entry name" value="PREPHENATE DEHYDRATASE-RELATED"/>
    <property type="match status" value="1"/>
</dbReference>
<dbReference type="KEGG" id="whr:OG579_11565"/>
<comment type="catalytic activity">
    <reaction evidence="8">
        <text>prephenate + H(+) = 3-phenylpyruvate + CO2 + H2O</text>
        <dbReference type="Rhea" id="RHEA:21648"/>
        <dbReference type="ChEBI" id="CHEBI:15377"/>
        <dbReference type="ChEBI" id="CHEBI:15378"/>
        <dbReference type="ChEBI" id="CHEBI:16526"/>
        <dbReference type="ChEBI" id="CHEBI:18005"/>
        <dbReference type="ChEBI" id="CHEBI:29934"/>
        <dbReference type="EC" id="4.2.1.51"/>
    </reaction>
</comment>
<dbReference type="PROSITE" id="PS51671">
    <property type="entry name" value="ACT"/>
    <property type="match status" value="1"/>
</dbReference>
<protein>
    <recommendedName>
        <fullName evidence="3">Prephenate dehydratase</fullName>
        <ecNumber evidence="2">4.2.1.51</ecNumber>
    </recommendedName>
</protein>
<keyword evidence="13" id="KW-1185">Reference proteome</keyword>
<evidence type="ECO:0000256" key="5">
    <source>
        <dbReference type="ARBA" id="ARBA00023141"/>
    </source>
</evidence>
<dbReference type="EC" id="4.2.1.51" evidence="2"/>
<dbReference type="RefSeq" id="WP_328856045.1">
    <property type="nucleotide sequence ID" value="NZ_CP108021.1"/>
</dbReference>
<dbReference type="GO" id="GO:0009094">
    <property type="term" value="P:L-phenylalanine biosynthetic process"/>
    <property type="evidence" value="ECO:0007669"/>
    <property type="project" value="UniProtKB-KW"/>
</dbReference>
<evidence type="ECO:0000256" key="4">
    <source>
        <dbReference type="ARBA" id="ARBA00022605"/>
    </source>
</evidence>
<accession>A0AAU4JXA7</accession>
<dbReference type="PANTHER" id="PTHR21022">
    <property type="entry name" value="PREPHENATE DEHYDRATASE P PROTEIN"/>
    <property type="match status" value="1"/>
</dbReference>
<dbReference type="CDD" id="cd04905">
    <property type="entry name" value="ACT_CM-PDT"/>
    <property type="match status" value="1"/>
</dbReference>
<sequence>MSDRRPLPPEPSGAVAYFGPAGTFTEMALDRLMDRVGWAVRERSAQSSPGDVVGAVRSGALEYGCVPMESSVEGAVPATMDALAAGDGVQILAETVLDIAFTVAAVPGRGRDDVQTIAAYPVAEGQTRESLRRLFPSATVVPSSSNAAAAADVAAGRADAALTTALAADNHGLVALAEDVADAADATTRFVLIGRPAPVPARTGRDRTAVILNLPDVPGSLVRAMSEFATRDIDLMRIESRPRRHSPGYHFFLDASGHIDDPLMGHALAGLHAFAEKVTFLGSWAAERATGAASPDHSDSLRWVEALRRGEH</sequence>